<accession>A0A433WL08</accession>
<protein>
    <submittedName>
        <fullName evidence="1">Uncharacterized protein</fullName>
    </submittedName>
</protein>
<dbReference type="Gene3D" id="3.40.50.2000">
    <property type="entry name" value="Glycogen Phosphorylase B"/>
    <property type="match status" value="1"/>
</dbReference>
<dbReference type="EMBL" id="RIAR02000001">
    <property type="protein sequence ID" value="NSL90192.1"/>
    <property type="molecule type" value="Genomic_DNA"/>
</dbReference>
<dbReference type="OrthoDB" id="1046785at2"/>
<proteinExistence type="predicted"/>
<keyword evidence="2" id="KW-1185">Reference proteome</keyword>
<organism evidence="1 2">
    <name type="scientific">Chitinophaga solisilvae</name>
    <dbReference type="NCBI Taxonomy" id="1233460"/>
    <lineage>
        <taxon>Bacteria</taxon>
        <taxon>Pseudomonadati</taxon>
        <taxon>Bacteroidota</taxon>
        <taxon>Chitinophagia</taxon>
        <taxon>Chitinophagales</taxon>
        <taxon>Chitinophagaceae</taxon>
        <taxon>Chitinophaga</taxon>
    </lineage>
</organism>
<reference evidence="1" key="1">
    <citation type="submission" date="2020-05" db="EMBL/GenBank/DDBJ databases">
        <title>Chitinophaga laudate sp. nov., isolated from a tropical peat swamp.</title>
        <authorList>
            <person name="Goh C.B.S."/>
            <person name="Lee M.S."/>
            <person name="Parimannan S."/>
            <person name="Pasbakhsh P."/>
            <person name="Yule C.M."/>
            <person name="Rajandas H."/>
            <person name="Loke S."/>
            <person name="Croft L."/>
            <person name="Tan J.B.L."/>
        </authorList>
    </citation>
    <scope>NUCLEOTIDE SEQUENCE</scope>
    <source>
        <strain evidence="1">Mgbs1</strain>
    </source>
</reference>
<sequence length="370" mass="41609">MLHVIKVLDDLTTGTSLLHKLDIATGNDDMYQLYTVHLGSSRYTEYKEIWIDNQLHIYIPLPYSRKSLQDFSLAELQQFGFRVADLLEMRFAGITGLIFHFENNSWAHLAHQLKTSLQAKVVYGYSYLSVGETLRHMLTIADQIICASFVAHHFLQQQYPPFRHKISTIYNYPEWLTSHIHRPQPSLLPVLGLPADTPLILFNKQLAAPGYDMQPLLESFKKLKEAYPAARLFLLHESGLSTYAGIMNLALESSISFIQHISADQEAALYASASLVVVPELTEENFLYMPLLQLAGAAIVLDTNPSDNPWFAELIQQRLIETDMLQYGDQLDLAGALPGSLAAKQFIAPPFKPANGLVAAQLYNFPIVFG</sequence>
<dbReference type="Proteomes" id="UP000281028">
    <property type="component" value="Unassembled WGS sequence"/>
</dbReference>
<dbReference type="AlphaFoldDB" id="A0A433WL08"/>
<comment type="caution">
    <text evidence="1">The sequence shown here is derived from an EMBL/GenBank/DDBJ whole genome shotgun (WGS) entry which is preliminary data.</text>
</comment>
<evidence type="ECO:0000313" key="1">
    <source>
        <dbReference type="EMBL" id="NSL90192.1"/>
    </source>
</evidence>
<dbReference type="SUPFAM" id="SSF53756">
    <property type="entry name" value="UDP-Glycosyltransferase/glycogen phosphorylase"/>
    <property type="match status" value="1"/>
</dbReference>
<gene>
    <name evidence="1" type="ORF">ECE50_025380</name>
</gene>
<evidence type="ECO:0000313" key="2">
    <source>
        <dbReference type="Proteomes" id="UP000281028"/>
    </source>
</evidence>
<name>A0A433WL08_9BACT</name>